<comment type="caution">
    <text evidence="2">The sequence shown here is derived from an EMBL/GenBank/DDBJ whole genome shotgun (WGS) entry which is preliminary data.</text>
</comment>
<organism evidence="2 3">
    <name type="scientific">Polyangium spumosum</name>
    <dbReference type="NCBI Taxonomy" id="889282"/>
    <lineage>
        <taxon>Bacteria</taxon>
        <taxon>Pseudomonadati</taxon>
        <taxon>Myxococcota</taxon>
        <taxon>Polyangia</taxon>
        <taxon>Polyangiales</taxon>
        <taxon>Polyangiaceae</taxon>
        <taxon>Polyangium</taxon>
    </lineage>
</organism>
<dbReference type="Pfam" id="PF00814">
    <property type="entry name" value="TsaD"/>
    <property type="match status" value="1"/>
</dbReference>
<evidence type="ECO:0000259" key="1">
    <source>
        <dbReference type="Pfam" id="PF00814"/>
    </source>
</evidence>
<evidence type="ECO:0000313" key="3">
    <source>
        <dbReference type="Proteomes" id="UP000440224"/>
    </source>
</evidence>
<dbReference type="OrthoDB" id="9809995at2"/>
<reference evidence="2 3" key="1">
    <citation type="submission" date="2019-10" db="EMBL/GenBank/DDBJ databases">
        <title>A soil myxobacterium in the family Polyangiaceae.</title>
        <authorList>
            <person name="Li Y."/>
            <person name="Wang J."/>
        </authorList>
    </citation>
    <scope>NUCLEOTIDE SEQUENCE [LARGE SCALE GENOMIC DNA]</scope>
    <source>
        <strain evidence="2 3">DSM 14734</strain>
    </source>
</reference>
<keyword evidence="3" id="KW-1185">Reference proteome</keyword>
<dbReference type="SUPFAM" id="SSF53067">
    <property type="entry name" value="Actin-like ATPase domain"/>
    <property type="match status" value="1"/>
</dbReference>
<proteinExistence type="predicted"/>
<dbReference type="InterPro" id="IPR000905">
    <property type="entry name" value="Gcp-like_dom"/>
</dbReference>
<dbReference type="AlphaFoldDB" id="A0A6N7PUT0"/>
<keyword evidence="2" id="KW-0808">Transferase</keyword>
<dbReference type="RefSeq" id="WP_153822784.1">
    <property type="nucleotide sequence ID" value="NZ_WJIE01000009.1"/>
</dbReference>
<protein>
    <submittedName>
        <fullName evidence="2">tRNA (Adenosine(37)-N6)-threonylcarbamoyltransferase complex dimerization subunit type 1 TsaB</fullName>
    </submittedName>
</protein>
<dbReference type="GO" id="GO:0002949">
    <property type="term" value="P:tRNA threonylcarbamoyladenosine modification"/>
    <property type="evidence" value="ECO:0007669"/>
    <property type="project" value="InterPro"/>
</dbReference>
<accession>A0A6N7PUT0</accession>
<feature type="domain" description="Gcp-like" evidence="1">
    <location>
        <begin position="35"/>
        <end position="132"/>
    </location>
</feature>
<evidence type="ECO:0000313" key="2">
    <source>
        <dbReference type="EMBL" id="MRG95992.1"/>
    </source>
</evidence>
<dbReference type="EMBL" id="WJIE01000009">
    <property type="protein sequence ID" value="MRG95992.1"/>
    <property type="molecule type" value="Genomic_DNA"/>
</dbReference>
<name>A0A6N7PUT0_9BACT</name>
<dbReference type="NCBIfam" id="TIGR03725">
    <property type="entry name" value="T6A_YeaZ"/>
    <property type="match status" value="1"/>
</dbReference>
<sequence>MRLLAISTSTPRGSAAVFDGDRLLGASVYTDLAGHAERIFLAAAEALAAAGAAAASIEAFACDIGPGSFTGVRVGVAAAKGMALGRGAPLAGVGSLEAMAADAFTSGRAGPHDLVVAALDAKKQELFLAAFDATGAVCWAPRHVPRAEAAALVLAGPGASLPPGGLLRVVGEVAAEDPALAPYLLRAPSFDLPDAVAVGRVALGRLAAGADRFDPELVEPLYVRPPDAKPMASSGPG</sequence>
<dbReference type="InterPro" id="IPR022496">
    <property type="entry name" value="T6A_TsaB"/>
</dbReference>
<dbReference type="Gene3D" id="3.30.420.40">
    <property type="match status" value="1"/>
</dbReference>
<dbReference type="InterPro" id="IPR043129">
    <property type="entry name" value="ATPase_NBD"/>
</dbReference>
<dbReference type="Proteomes" id="UP000440224">
    <property type="component" value="Unassembled WGS sequence"/>
</dbReference>
<gene>
    <name evidence="2" type="primary">tsaB</name>
    <name evidence="2" type="ORF">GF068_29340</name>
</gene>
<dbReference type="GO" id="GO:0016740">
    <property type="term" value="F:transferase activity"/>
    <property type="evidence" value="ECO:0007669"/>
    <property type="project" value="UniProtKB-KW"/>
</dbReference>